<evidence type="ECO:0000313" key="3">
    <source>
        <dbReference type="Proteomes" id="UP000271889"/>
    </source>
</evidence>
<gene>
    <name evidence="2" type="ORF">CGOC_LOCUS2619</name>
</gene>
<evidence type="ECO:0008006" key="4">
    <source>
        <dbReference type="Google" id="ProtNLM"/>
    </source>
</evidence>
<name>A0A3P6R3I5_CYLGO</name>
<organism evidence="2 3">
    <name type="scientific">Cylicostephanus goldi</name>
    <name type="common">Nematode worm</name>
    <dbReference type="NCBI Taxonomy" id="71465"/>
    <lineage>
        <taxon>Eukaryota</taxon>
        <taxon>Metazoa</taxon>
        <taxon>Ecdysozoa</taxon>
        <taxon>Nematoda</taxon>
        <taxon>Chromadorea</taxon>
        <taxon>Rhabditida</taxon>
        <taxon>Rhabditina</taxon>
        <taxon>Rhabditomorpha</taxon>
        <taxon>Strongyloidea</taxon>
        <taxon>Strongylidae</taxon>
        <taxon>Cylicostephanus</taxon>
    </lineage>
</organism>
<sequence length="138" mass="16314">MPGSKMMFQDRLAYIDKRYDHLRKLTQTLKRKINDLEDIMRQENDDRNAEQIQQLIEDIKREKQMIRDEAHIIRGELTQAMYNEDLRLGTVSQSYCKAQFVYTASPCIVMDYIYKGNNSQKECESTITTESHGLRLKS</sequence>
<dbReference type="AlphaFoldDB" id="A0A3P6R3I5"/>
<dbReference type="OrthoDB" id="5805560at2759"/>
<protein>
    <recommendedName>
        <fullName evidence="4">BMERB domain-containing protein</fullName>
    </recommendedName>
</protein>
<keyword evidence="1" id="KW-0175">Coiled coil</keyword>
<proteinExistence type="predicted"/>
<reference evidence="2 3" key="1">
    <citation type="submission" date="2018-11" db="EMBL/GenBank/DDBJ databases">
        <authorList>
            <consortium name="Pathogen Informatics"/>
        </authorList>
    </citation>
    <scope>NUCLEOTIDE SEQUENCE [LARGE SCALE GENOMIC DNA]</scope>
</reference>
<feature type="coiled-coil region" evidence="1">
    <location>
        <begin position="19"/>
        <end position="69"/>
    </location>
</feature>
<dbReference type="EMBL" id="UYRV01005993">
    <property type="protein sequence ID" value="VDK53227.1"/>
    <property type="molecule type" value="Genomic_DNA"/>
</dbReference>
<evidence type="ECO:0000313" key="2">
    <source>
        <dbReference type="EMBL" id="VDK53227.1"/>
    </source>
</evidence>
<dbReference type="Proteomes" id="UP000271889">
    <property type="component" value="Unassembled WGS sequence"/>
</dbReference>
<accession>A0A3P6R3I5</accession>
<keyword evidence="3" id="KW-1185">Reference proteome</keyword>
<evidence type="ECO:0000256" key="1">
    <source>
        <dbReference type="SAM" id="Coils"/>
    </source>
</evidence>